<evidence type="ECO:0000256" key="1">
    <source>
        <dbReference type="SAM" id="SignalP"/>
    </source>
</evidence>
<proteinExistence type="predicted"/>
<feature type="signal peptide" evidence="1">
    <location>
        <begin position="1"/>
        <end position="29"/>
    </location>
</feature>
<comment type="caution">
    <text evidence="2">The sequence shown here is derived from an EMBL/GenBank/DDBJ whole genome shotgun (WGS) entry which is preliminary data.</text>
</comment>
<reference evidence="2 3" key="1">
    <citation type="journal article" date="2018" name="Sci. Rep.">
        <title>Extensive genomic diversity among Mycobacterium marinum strains revealed by whole genome sequencing.</title>
        <authorList>
            <person name="Das S."/>
            <person name="Pettersson B.M."/>
            <person name="Behra P.R."/>
            <person name="Mallick A."/>
            <person name="Cheramie M."/>
            <person name="Ramesh M."/>
            <person name="Shirreff L."/>
            <person name="DuCote T."/>
            <person name="Dasgupta S."/>
            <person name="Ennis D.G."/>
            <person name="Kirsebom L.A."/>
        </authorList>
    </citation>
    <scope>NUCLEOTIDE SEQUENCE [LARGE SCALE GENOMIC DNA]</scope>
    <source>
        <strain evidence="2 3">Davis1</strain>
    </source>
</reference>
<evidence type="ECO:0000313" key="3">
    <source>
        <dbReference type="Proteomes" id="UP000257451"/>
    </source>
</evidence>
<organism evidence="2 3">
    <name type="scientific">Mycobacterium marinum</name>
    <dbReference type="NCBI Taxonomy" id="1781"/>
    <lineage>
        <taxon>Bacteria</taxon>
        <taxon>Bacillati</taxon>
        <taxon>Actinomycetota</taxon>
        <taxon>Actinomycetes</taxon>
        <taxon>Mycobacteriales</taxon>
        <taxon>Mycobacteriaceae</taxon>
        <taxon>Mycobacterium</taxon>
        <taxon>Mycobacterium ulcerans group</taxon>
    </lineage>
</organism>
<keyword evidence="1" id="KW-0732">Signal</keyword>
<dbReference type="AlphaFoldDB" id="A0A3E2N0K4"/>
<feature type="chain" id="PRO_5038479233" description="Secreted protein" evidence="1">
    <location>
        <begin position="30"/>
        <end position="229"/>
    </location>
</feature>
<protein>
    <recommendedName>
        <fullName evidence="4">Secreted protein</fullName>
    </recommendedName>
</protein>
<accession>A0A3E2N0K4</accession>
<sequence precursor="true">MRRCIVRSRKTLSALAALLVACGGSSSWVAPAPARGEEPACRPAEIFATNNTAVSTDPDSSQSHDQLQLFEMQAAATIAQNGAAMTGSRLVNGVLWSDELHQNTYERSREFHVCVVDAPTLHNVAEALRNQFDQGSVLTFEYLPQGAPAANAFTIDVPDIDAPRLGQALMADAVARDRLLGGSITTDDHTLILVAGNDDVDIARRLVNEAGGCWRAATITYGRRELVET</sequence>
<gene>
    <name evidence="2" type="ORF">DAVIS_01051</name>
</gene>
<evidence type="ECO:0000313" key="2">
    <source>
        <dbReference type="EMBL" id="RFZ46105.1"/>
    </source>
</evidence>
<dbReference type="EMBL" id="PEDF01000024">
    <property type="protein sequence ID" value="RFZ46105.1"/>
    <property type="molecule type" value="Genomic_DNA"/>
</dbReference>
<dbReference type="Proteomes" id="UP000257451">
    <property type="component" value="Unassembled WGS sequence"/>
</dbReference>
<name>A0A3E2N0K4_MYCMR</name>
<dbReference type="PROSITE" id="PS51257">
    <property type="entry name" value="PROKAR_LIPOPROTEIN"/>
    <property type="match status" value="1"/>
</dbReference>
<evidence type="ECO:0008006" key="4">
    <source>
        <dbReference type="Google" id="ProtNLM"/>
    </source>
</evidence>